<dbReference type="Proteomes" id="UP000308600">
    <property type="component" value="Unassembled WGS sequence"/>
</dbReference>
<reference evidence="1 2" key="1">
    <citation type="journal article" date="2019" name="Nat. Ecol. Evol.">
        <title>Megaphylogeny resolves global patterns of mushroom evolution.</title>
        <authorList>
            <person name="Varga T."/>
            <person name="Krizsan K."/>
            <person name="Foldi C."/>
            <person name="Dima B."/>
            <person name="Sanchez-Garcia M."/>
            <person name="Sanchez-Ramirez S."/>
            <person name="Szollosi G.J."/>
            <person name="Szarkandi J.G."/>
            <person name="Papp V."/>
            <person name="Albert L."/>
            <person name="Andreopoulos W."/>
            <person name="Angelini C."/>
            <person name="Antonin V."/>
            <person name="Barry K.W."/>
            <person name="Bougher N.L."/>
            <person name="Buchanan P."/>
            <person name="Buyck B."/>
            <person name="Bense V."/>
            <person name="Catcheside P."/>
            <person name="Chovatia M."/>
            <person name="Cooper J."/>
            <person name="Damon W."/>
            <person name="Desjardin D."/>
            <person name="Finy P."/>
            <person name="Geml J."/>
            <person name="Haridas S."/>
            <person name="Hughes K."/>
            <person name="Justo A."/>
            <person name="Karasinski D."/>
            <person name="Kautmanova I."/>
            <person name="Kiss B."/>
            <person name="Kocsube S."/>
            <person name="Kotiranta H."/>
            <person name="LaButti K.M."/>
            <person name="Lechner B.E."/>
            <person name="Liimatainen K."/>
            <person name="Lipzen A."/>
            <person name="Lukacs Z."/>
            <person name="Mihaltcheva S."/>
            <person name="Morgado L.N."/>
            <person name="Niskanen T."/>
            <person name="Noordeloos M.E."/>
            <person name="Ohm R.A."/>
            <person name="Ortiz-Santana B."/>
            <person name="Ovrebo C."/>
            <person name="Racz N."/>
            <person name="Riley R."/>
            <person name="Savchenko A."/>
            <person name="Shiryaev A."/>
            <person name="Soop K."/>
            <person name="Spirin V."/>
            <person name="Szebenyi C."/>
            <person name="Tomsovsky M."/>
            <person name="Tulloss R.E."/>
            <person name="Uehling J."/>
            <person name="Grigoriev I.V."/>
            <person name="Vagvolgyi C."/>
            <person name="Papp T."/>
            <person name="Martin F.M."/>
            <person name="Miettinen O."/>
            <person name="Hibbett D.S."/>
            <person name="Nagy L.G."/>
        </authorList>
    </citation>
    <scope>NUCLEOTIDE SEQUENCE [LARGE SCALE GENOMIC DNA]</scope>
    <source>
        <strain evidence="1 2">NL-1719</strain>
    </source>
</reference>
<sequence>MQRRTSFCRPSSKTFCSVLWLVCSQRLLVMTIVRSFVESFVTHLLYRNNHTSSRYGHHTAAGDSLGLSGIGAVDSHLRRLLHIEFQDGATTESYF</sequence>
<proteinExistence type="predicted"/>
<gene>
    <name evidence="1" type="ORF">BDN72DRAFT_381271</name>
</gene>
<protein>
    <submittedName>
        <fullName evidence="1">Uncharacterized protein</fullName>
    </submittedName>
</protein>
<evidence type="ECO:0000313" key="1">
    <source>
        <dbReference type="EMBL" id="TFK72132.1"/>
    </source>
</evidence>
<keyword evidence="2" id="KW-1185">Reference proteome</keyword>
<dbReference type="EMBL" id="ML208289">
    <property type="protein sequence ID" value="TFK72132.1"/>
    <property type="molecule type" value="Genomic_DNA"/>
</dbReference>
<evidence type="ECO:0000313" key="2">
    <source>
        <dbReference type="Proteomes" id="UP000308600"/>
    </source>
</evidence>
<name>A0ACD3B3B7_9AGAR</name>
<organism evidence="1 2">
    <name type="scientific">Pluteus cervinus</name>
    <dbReference type="NCBI Taxonomy" id="181527"/>
    <lineage>
        <taxon>Eukaryota</taxon>
        <taxon>Fungi</taxon>
        <taxon>Dikarya</taxon>
        <taxon>Basidiomycota</taxon>
        <taxon>Agaricomycotina</taxon>
        <taxon>Agaricomycetes</taxon>
        <taxon>Agaricomycetidae</taxon>
        <taxon>Agaricales</taxon>
        <taxon>Pluteineae</taxon>
        <taxon>Pluteaceae</taxon>
        <taxon>Pluteus</taxon>
    </lineage>
</organism>
<accession>A0ACD3B3B7</accession>